<keyword evidence="1" id="KW-0812">Transmembrane</keyword>
<evidence type="ECO:0000256" key="1">
    <source>
        <dbReference type="SAM" id="Phobius"/>
    </source>
</evidence>
<proteinExistence type="predicted"/>
<feature type="transmembrane region" description="Helical" evidence="1">
    <location>
        <begin position="6"/>
        <end position="33"/>
    </location>
</feature>
<keyword evidence="3" id="KW-1185">Reference proteome</keyword>
<dbReference type="OrthoDB" id="2937989at2"/>
<protein>
    <submittedName>
        <fullName evidence="2">Uncharacterized protein</fullName>
    </submittedName>
</protein>
<sequence length="184" mass="21987">MHLILGFIIIFIFSVIFSHFQGFIDFLIDIGLFPEKYRKNANFDIMMIFVLHFLFMATAFIGAGILYVFGASLDWNLNRKIKKAKKTSQKKYGTTAPYFYFLEPKTILTAPLDKLNYVWEINQQYLYEKYEDWDKVEEILKNLSNIEELKLYHEAIDYYRLPDIPKEYEIFGSYTDEELAQFQK</sequence>
<dbReference type="AlphaFoldDB" id="A0A1S2LCI6"/>
<gene>
    <name evidence="2" type="ORF">BKP35_16415</name>
</gene>
<dbReference type="EMBL" id="MLQQ01000044">
    <property type="protein sequence ID" value="OIJ09437.1"/>
    <property type="molecule type" value="Genomic_DNA"/>
</dbReference>
<keyword evidence="1" id="KW-0472">Membrane</keyword>
<feature type="transmembrane region" description="Helical" evidence="1">
    <location>
        <begin position="45"/>
        <end position="69"/>
    </location>
</feature>
<dbReference type="Proteomes" id="UP000180098">
    <property type="component" value="Unassembled WGS sequence"/>
</dbReference>
<reference evidence="2 3" key="1">
    <citation type="submission" date="2016-10" db="EMBL/GenBank/DDBJ databases">
        <title>Draft genome sequences of four alkaliphilic bacteria belonging to the Anaerobacillus genus.</title>
        <authorList>
            <person name="Bassil N.M."/>
            <person name="Lloyd J.R."/>
        </authorList>
    </citation>
    <scope>NUCLEOTIDE SEQUENCE [LARGE SCALE GENOMIC DNA]</scope>
    <source>
        <strain evidence="2 3">DSM 15340</strain>
    </source>
</reference>
<name>A0A1S2LCI6_9BACI</name>
<evidence type="ECO:0000313" key="2">
    <source>
        <dbReference type="EMBL" id="OIJ09437.1"/>
    </source>
</evidence>
<evidence type="ECO:0000313" key="3">
    <source>
        <dbReference type="Proteomes" id="UP000180098"/>
    </source>
</evidence>
<organism evidence="2 3">
    <name type="scientific">Anaerobacillus arseniciselenatis</name>
    <dbReference type="NCBI Taxonomy" id="85682"/>
    <lineage>
        <taxon>Bacteria</taxon>
        <taxon>Bacillati</taxon>
        <taxon>Bacillota</taxon>
        <taxon>Bacilli</taxon>
        <taxon>Bacillales</taxon>
        <taxon>Bacillaceae</taxon>
        <taxon>Anaerobacillus</taxon>
    </lineage>
</organism>
<comment type="caution">
    <text evidence="2">The sequence shown here is derived from an EMBL/GenBank/DDBJ whole genome shotgun (WGS) entry which is preliminary data.</text>
</comment>
<dbReference type="RefSeq" id="WP_071314462.1">
    <property type="nucleotide sequence ID" value="NZ_MLQQ01000044.1"/>
</dbReference>
<accession>A0A1S2LCI6</accession>
<keyword evidence="1" id="KW-1133">Transmembrane helix</keyword>